<dbReference type="GO" id="GO:0050660">
    <property type="term" value="F:flavin adenine dinucleotide binding"/>
    <property type="evidence" value="ECO:0007669"/>
    <property type="project" value="TreeGrafter"/>
</dbReference>
<dbReference type="EMBL" id="ADVL01000659">
    <property type="protein sequence ID" value="EFH10485.1"/>
    <property type="molecule type" value="Genomic_DNA"/>
</dbReference>
<dbReference type="PRINTS" id="PR00411">
    <property type="entry name" value="PNDRDTASEI"/>
</dbReference>
<dbReference type="SUPFAM" id="SSF51905">
    <property type="entry name" value="FAD/NAD(P)-binding domain"/>
    <property type="match status" value="1"/>
</dbReference>
<dbReference type="HOGENOM" id="CLU_649787_0_0_5"/>
<evidence type="ECO:0000256" key="3">
    <source>
        <dbReference type="ARBA" id="ARBA00022827"/>
    </source>
</evidence>
<keyword evidence="2" id="KW-0285">Flavoprotein</keyword>
<gene>
    <name evidence="6" type="ORF">HMPREF0731_3277</name>
</gene>
<organism evidence="6 7">
    <name type="scientific">Pseudoroseomonas cervicalis ATCC 49957</name>
    <dbReference type="NCBI Taxonomy" id="525371"/>
    <lineage>
        <taxon>Bacteria</taxon>
        <taxon>Pseudomonadati</taxon>
        <taxon>Pseudomonadota</taxon>
        <taxon>Alphaproteobacteria</taxon>
        <taxon>Acetobacterales</taxon>
        <taxon>Roseomonadaceae</taxon>
        <taxon>Roseomonas</taxon>
    </lineage>
</organism>
<dbReference type="Gene3D" id="3.50.50.60">
    <property type="entry name" value="FAD/NAD(P)-binding domain"/>
    <property type="match status" value="2"/>
</dbReference>
<evidence type="ECO:0000313" key="6">
    <source>
        <dbReference type="EMBL" id="EFH10485.1"/>
    </source>
</evidence>
<dbReference type="Pfam" id="PF07992">
    <property type="entry name" value="Pyr_redox_2"/>
    <property type="match status" value="1"/>
</dbReference>
<evidence type="ECO:0000313" key="7">
    <source>
        <dbReference type="Proteomes" id="UP000005324"/>
    </source>
</evidence>
<sequence>LAAAHRAAALRGSALGIRSEGADIDWPALRRHVRESEAAALAAESAARPRGEGITLVQASAHFTAPDRIEAAGRIHRFRRAVIAAGRAPVVPDLPGLVGLPWLTRETLLALDTPPRHLLVLGGGATGVEMAQAHARLGCRVTLVEAAPNILADEEPELRLTLREALRQDGVEILENSRAMALEPAPEGLALVLEGGARLTGSHLLFAVGHAPRLAPLDLPAANVAVTPRGVATGRDLRSTSNRRVWAAGDIADPQGMDPRRAAAASDRHAAVLARSLLFRLPARLDDAALPRRIGTEPELAQIGLTEAEARAAGHTPRIQRQSLAASPRAIAEGDTAGLAKLVLDGQGRLLGAGLLGRGAGELAALLGLMIGHKLPLSALAELPLAPSSRAEVLRQAAAALYTPPWAAPIMRRLAGWAIRLP</sequence>
<dbReference type="InterPro" id="IPR023753">
    <property type="entry name" value="FAD/NAD-binding_dom"/>
</dbReference>
<feature type="domain" description="FAD/NAD(P)-binding" evidence="5">
    <location>
        <begin position="48"/>
        <end position="263"/>
    </location>
</feature>
<dbReference type="PRINTS" id="PR00368">
    <property type="entry name" value="FADPNR"/>
</dbReference>
<accession>D5RQB5</accession>
<keyword evidence="3" id="KW-0274">FAD</keyword>
<comment type="caution">
    <text evidence="6">The sequence shown here is derived from an EMBL/GenBank/DDBJ whole genome shotgun (WGS) entry which is preliminary data.</text>
</comment>
<dbReference type="SUPFAM" id="SSF55424">
    <property type="entry name" value="FAD/NAD-linked reductases, dimerisation (C-terminal) domain"/>
    <property type="match status" value="1"/>
</dbReference>
<dbReference type="PANTHER" id="PTHR43014:SF2">
    <property type="entry name" value="MERCURIC REDUCTASE"/>
    <property type="match status" value="1"/>
</dbReference>
<dbReference type="GO" id="GO:0003955">
    <property type="term" value="F:NAD(P)H dehydrogenase (quinone) activity"/>
    <property type="evidence" value="ECO:0007669"/>
    <property type="project" value="TreeGrafter"/>
</dbReference>
<evidence type="ECO:0000259" key="4">
    <source>
        <dbReference type="Pfam" id="PF02852"/>
    </source>
</evidence>
<comment type="cofactor">
    <cofactor evidence="1">
        <name>FAD</name>
        <dbReference type="ChEBI" id="CHEBI:57692"/>
    </cofactor>
</comment>
<feature type="non-terminal residue" evidence="6">
    <location>
        <position position="1"/>
    </location>
</feature>
<dbReference type="InterPro" id="IPR036188">
    <property type="entry name" value="FAD/NAD-bd_sf"/>
</dbReference>
<reference evidence="6 7" key="1">
    <citation type="submission" date="2010-04" db="EMBL/GenBank/DDBJ databases">
        <authorList>
            <person name="Qin X."/>
            <person name="Bachman B."/>
            <person name="Battles P."/>
            <person name="Bell A."/>
            <person name="Bess C."/>
            <person name="Bickham C."/>
            <person name="Chaboub L."/>
            <person name="Chen D."/>
            <person name="Coyle M."/>
            <person name="Deiros D.R."/>
            <person name="Dinh H."/>
            <person name="Forbes L."/>
            <person name="Fowler G."/>
            <person name="Francisco L."/>
            <person name="Fu Q."/>
            <person name="Gubbala S."/>
            <person name="Hale W."/>
            <person name="Han Y."/>
            <person name="Hemphill L."/>
            <person name="Highlander S.K."/>
            <person name="Hirani K."/>
            <person name="Hogues M."/>
            <person name="Jackson L."/>
            <person name="Jakkamsetti A."/>
            <person name="Javaid M."/>
            <person name="Jiang H."/>
            <person name="Korchina V."/>
            <person name="Kovar C."/>
            <person name="Lara F."/>
            <person name="Lee S."/>
            <person name="Mata R."/>
            <person name="Mathew T."/>
            <person name="Moen C."/>
            <person name="Morales K."/>
            <person name="Munidasa M."/>
            <person name="Nazareth L."/>
            <person name="Ngo R."/>
            <person name="Nguyen L."/>
            <person name="Okwuonu G."/>
            <person name="Ongeri F."/>
            <person name="Patil S."/>
            <person name="Petrosino J."/>
            <person name="Pham C."/>
            <person name="Pham P."/>
            <person name="Pu L.-L."/>
            <person name="Puazo M."/>
            <person name="Raj R."/>
            <person name="Reid J."/>
            <person name="Rouhana J."/>
            <person name="Saada N."/>
            <person name="Shang Y."/>
            <person name="Simmons D."/>
            <person name="Thornton R."/>
            <person name="Warren J."/>
            <person name="Weissenberger G."/>
            <person name="Zhang J."/>
            <person name="Zhang L."/>
            <person name="Zhou C."/>
            <person name="Zhu D."/>
            <person name="Muzny D."/>
            <person name="Worley K."/>
            <person name="Gibbs R."/>
        </authorList>
    </citation>
    <scope>NUCLEOTIDE SEQUENCE [LARGE SCALE GENOMIC DNA]</scope>
    <source>
        <strain evidence="6 7">ATCC 49957</strain>
    </source>
</reference>
<protein>
    <submittedName>
        <fullName evidence="6">Pyridine nucleotide-disulfide oxidoreductase</fullName>
    </submittedName>
</protein>
<dbReference type="Proteomes" id="UP000005324">
    <property type="component" value="Unassembled WGS sequence"/>
</dbReference>
<keyword evidence="7" id="KW-1185">Reference proteome</keyword>
<dbReference type="PANTHER" id="PTHR43014">
    <property type="entry name" value="MERCURIC REDUCTASE"/>
    <property type="match status" value="1"/>
</dbReference>
<feature type="domain" description="Pyridine nucleotide-disulphide oxidoreductase dimerisation" evidence="4">
    <location>
        <begin position="291"/>
        <end position="382"/>
    </location>
</feature>
<dbReference type="AlphaFoldDB" id="D5RQB5"/>
<evidence type="ECO:0000256" key="1">
    <source>
        <dbReference type="ARBA" id="ARBA00001974"/>
    </source>
</evidence>
<dbReference type="Pfam" id="PF02852">
    <property type="entry name" value="Pyr_redox_dim"/>
    <property type="match status" value="1"/>
</dbReference>
<dbReference type="Gene3D" id="3.30.390.30">
    <property type="match status" value="1"/>
</dbReference>
<evidence type="ECO:0000256" key="2">
    <source>
        <dbReference type="ARBA" id="ARBA00022630"/>
    </source>
</evidence>
<name>D5RQB5_9PROT</name>
<proteinExistence type="predicted"/>
<evidence type="ECO:0000259" key="5">
    <source>
        <dbReference type="Pfam" id="PF07992"/>
    </source>
</evidence>
<dbReference type="InterPro" id="IPR016156">
    <property type="entry name" value="FAD/NAD-linked_Rdtase_dimer_sf"/>
</dbReference>
<dbReference type="RefSeq" id="WP_007002307.1">
    <property type="nucleotide sequence ID" value="NZ_GG770777.1"/>
</dbReference>
<dbReference type="InterPro" id="IPR004099">
    <property type="entry name" value="Pyr_nucl-diS_OxRdtase_dimer"/>
</dbReference>